<evidence type="ECO:0008006" key="4">
    <source>
        <dbReference type="Google" id="ProtNLM"/>
    </source>
</evidence>
<dbReference type="Proteomes" id="UP000325787">
    <property type="component" value="Chromosome"/>
</dbReference>
<dbReference type="InterPro" id="IPR008972">
    <property type="entry name" value="Cupredoxin"/>
</dbReference>
<dbReference type="Gene3D" id="2.60.40.420">
    <property type="entry name" value="Cupredoxins - blue copper proteins"/>
    <property type="match status" value="1"/>
</dbReference>
<dbReference type="SUPFAM" id="SSF49503">
    <property type="entry name" value="Cupredoxins"/>
    <property type="match status" value="1"/>
</dbReference>
<dbReference type="KEGG" id="ssyi:EKG83_10975"/>
<dbReference type="EMBL" id="CP034550">
    <property type="protein sequence ID" value="QFZ17932.1"/>
    <property type="molecule type" value="Genomic_DNA"/>
</dbReference>
<gene>
    <name evidence="2" type="ORF">EKG83_10975</name>
</gene>
<dbReference type="RefSeq" id="WP_051766745.1">
    <property type="nucleotide sequence ID" value="NZ_CP034550.1"/>
</dbReference>
<accession>A0A5Q0GX61</accession>
<evidence type="ECO:0000313" key="2">
    <source>
        <dbReference type="EMBL" id="QFZ17932.1"/>
    </source>
</evidence>
<dbReference type="AlphaFoldDB" id="A0A5Q0GX61"/>
<evidence type="ECO:0000256" key="1">
    <source>
        <dbReference type="SAM" id="SignalP"/>
    </source>
</evidence>
<name>A0A5Q0GX61_SACSY</name>
<feature type="signal peptide" evidence="1">
    <location>
        <begin position="1"/>
        <end position="20"/>
    </location>
</feature>
<sequence>MIRVLLLVLLAVAGCSAAPAEAPAGPLVLRLSVDEASPRRVEAVRGQAVELTVTSREPVEVHVHGFDVLGRAEDGKPAELRFTADRTGTFDVEAHPDTLLVQLVVR</sequence>
<keyword evidence="1" id="KW-0732">Signal</keyword>
<reference evidence="3" key="1">
    <citation type="journal article" date="2021" name="Curr. Microbiol.">
        <title>Complete genome of nocamycin-producing strain Saccharothrix syringae NRRL B-16468 reveals the biosynthetic potential for secondary metabolites.</title>
        <authorList>
            <person name="Mo X."/>
            <person name="Yang S."/>
        </authorList>
    </citation>
    <scope>NUCLEOTIDE SEQUENCE [LARGE SCALE GENOMIC DNA]</scope>
    <source>
        <strain evidence="3">ATCC 51364 / DSM 43886 / JCM 6844 / KCTC 9398 / NBRC 14523 / NRRL B-16468 / INA 2240</strain>
    </source>
</reference>
<proteinExistence type="predicted"/>
<feature type="chain" id="PRO_5025013921" description="EfeO-type cupredoxin-like domain-containing protein" evidence="1">
    <location>
        <begin position="21"/>
        <end position="106"/>
    </location>
</feature>
<evidence type="ECO:0000313" key="3">
    <source>
        <dbReference type="Proteomes" id="UP000325787"/>
    </source>
</evidence>
<dbReference type="PROSITE" id="PS51257">
    <property type="entry name" value="PROKAR_LIPOPROTEIN"/>
    <property type="match status" value="1"/>
</dbReference>
<protein>
    <recommendedName>
        <fullName evidence="4">EfeO-type cupredoxin-like domain-containing protein</fullName>
    </recommendedName>
</protein>
<keyword evidence="3" id="KW-1185">Reference proteome</keyword>
<dbReference type="OrthoDB" id="6717945at2"/>
<organism evidence="2 3">
    <name type="scientific">Saccharothrix syringae</name>
    <name type="common">Nocardiopsis syringae</name>
    <dbReference type="NCBI Taxonomy" id="103733"/>
    <lineage>
        <taxon>Bacteria</taxon>
        <taxon>Bacillati</taxon>
        <taxon>Actinomycetota</taxon>
        <taxon>Actinomycetes</taxon>
        <taxon>Pseudonocardiales</taxon>
        <taxon>Pseudonocardiaceae</taxon>
        <taxon>Saccharothrix</taxon>
    </lineage>
</organism>